<dbReference type="InterPro" id="IPR025993">
    <property type="entry name" value="Ceramide_glucosylTrfase"/>
</dbReference>
<evidence type="ECO:0000256" key="1">
    <source>
        <dbReference type="ARBA" id="ARBA00004141"/>
    </source>
</evidence>
<proteinExistence type="predicted"/>
<evidence type="ECO:0000256" key="7">
    <source>
        <dbReference type="ARBA" id="ARBA00022989"/>
    </source>
</evidence>
<dbReference type="CDD" id="cd00761">
    <property type="entry name" value="Glyco_tranf_GTA_type"/>
    <property type="match status" value="1"/>
</dbReference>
<evidence type="ECO:0000256" key="5">
    <source>
        <dbReference type="ARBA" id="ARBA00022679"/>
    </source>
</evidence>
<dbReference type="AlphaFoldDB" id="A0ABD5PFE5"/>
<evidence type="ECO:0000256" key="9">
    <source>
        <dbReference type="SAM" id="Phobius"/>
    </source>
</evidence>
<dbReference type="Pfam" id="PF13506">
    <property type="entry name" value="Glyco_transf_21"/>
    <property type="match status" value="1"/>
</dbReference>
<evidence type="ECO:0000313" key="10">
    <source>
        <dbReference type="EMBL" id="MFC4359166.1"/>
    </source>
</evidence>
<evidence type="ECO:0000256" key="4">
    <source>
        <dbReference type="ARBA" id="ARBA00022676"/>
    </source>
</evidence>
<comment type="pathway">
    <text evidence="3">Sphingolipid metabolism.</text>
</comment>
<keyword evidence="7 9" id="KW-1133">Transmembrane helix</keyword>
<comment type="caution">
    <text evidence="10">The sequence shown here is derived from an EMBL/GenBank/DDBJ whole genome shotgun (WGS) entry which is preliminary data.</text>
</comment>
<reference evidence="10 11" key="1">
    <citation type="journal article" date="2019" name="Int. J. Syst. Evol. Microbiol.">
        <title>The Global Catalogue of Microorganisms (GCM) 10K type strain sequencing project: providing services to taxonomists for standard genome sequencing and annotation.</title>
        <authorList>
            <consortium name="The Broad Institute Genomics Platform"/>
            <consortium name="The Broad Institute Genome Sequencing Center for Infectious Disease"/>
            <person name="Wu L."/>
            <person name="Ma J."/>
        </authorList>
    </citation>
    <scope>NUCLEOTIDE SEQUENCE [LARGE SCALE GENOMIC DNA]</scope>
    <source>
        <strain evidence="10 11">CGMCC 1.12553</strain>
    </source>
</reference>
<dbReference type="SUPFAM" id="SSF53448">
    <property type="entry name" value="Nucleotide-diphospho-sugar transferases"/>
    <property type="match status" value="1"/>
</dbReference>
<evidence type="ECO:0000256" key="8">
    <source>
        <dbReference type="ARBA" id="ARBA00023136"/>
    </source>
</evidence>
<keyword evidence="11" id="KW-1185">Reference proteome</keyword>
<dbReference type="InterPro" id="IPR029044">
    <property type="entry name" value="Nucleotide-diphossugar_trans"/>
</dbReference>
<keyword evidence="4 10" id="KW-0328">Glycosyltransferase</keyword>
<evidence type="ECO:0000256" key="3">
    <source>
        <dbReference type="ARBA" id="ARBA00004991"/>
    </source>
</evidence>
<dbReference type="EMBL" id="JBHSDS010000008">
    <property type="protein sequence ID" value="MFC4359166.1"/>
    <property type="molecule type" value="Genomic_DNA"/>
</dbReference>
<keyword evidence="6 9" id="KW-0812">Transmembrane</keyword>
<organism evidence="10 11">
    <name type="scientific">Halobium salinum</name>
    <dbReference type="NCBI Taxonomy" id="1364940"/>
    <lineage>
        <taxon>Archaea</taxon>
        <taxon>Methanobacteriati</taxon>
        <taxon>Methanobacteriota</taxon>
        <taxon>Stenosarchaea group</taxon>
        <taxon>Halobacteria</taxon>
        <taxon>Halobacteriales</taxon>
        <taxon>Haloferacaceae</taxon>
        <taxon>Halobium</taxon>
    </lineage>
</organism>
<dbReference type="PANTHER" id="PTHR12726:SF0">
    <property type="entry name" value="CERAMIDE GLUCOSYLTRANSFERASE"/>
    <property type="match status" value="1"/>
</dbReference>
<dbReference type="RefSeq" id="WP_267622952.1">
    <property type="nucleotide sequence ID" value="NZ_JAODIW010000006.1"/>
</dbReference>
<dbReference type="PANTHER" id="PTHR12726">
    <property type="entry name" value="CERAMIDE GLUCOSYLTRANSFERASE"/>
    <property type="match status" value="1"/>
</dbReference>
<dbReference type="GO" id="GO:0008120">
    <property type="term" value="F:ceramide glucosyltransferase activity"/>
    <property type="evidence" value="ECO:0007669"/>
    <property type="project" value="UniProtKB-ARBA"/>
</dbReference>
<evidence type="ECO:0000256" key="6">
    <source>
        <dbReference type="ARBA" id="ARBA00022692"/>
    </source>
</evidence>
<protein>
    <submittedName>
        <fullName evidence="10">Glycosyltransferase</fullName>
        <ecNumber evidence="10">2.4.-.-</ecNumber>
    </submittedName>
</protein>
<evidence type="ECO:0000313" key="11">
    <source>
        <dbReference type="Proteomes" id="UP001595921"/>
    </source>
</evidence>
<gene>
    <name evidence="10" type="ORF">ACFO0N_14560</name>
</gene>
<dbReference type="EC" id="2.4.-.-" evidence="10"/>
<dbReference type="Proteomes" id="UP001595921">
    <property type="component" value="Unassembled WGS sequence"/>
</dbReference>
<dbReference type="Gene3D" id="3.90.550.10">
    <property type="entry name" value="Spore Coat Polysaccharide Biosynthesis Protein SpsA, Chain A"/>
    <property type="match status" value="1"/>
</dbReference>
<comment type="pathway">
    <text evidence="2">Lipid metabolism; sphingolipid metabolism.</text>
</comment>
<keyword evidence="5 10" id="KW-0808">Transferase</keyword>
<name>A0ABD5PFE5_9EURY</name>
<comment type="subcellular location">
    <subcellularLocation>
        <location evidence="1">Membrane</location>
        <topology evidence="1">Multi-pass membrane protein</topology>
    </subcellularLocation>
</comment>
<feature type="transmembrane region" description="Helical" evidence="9">
    <location>
        <begin position="263"/>
        <end position="282"/>
    </location>
</feature>
<sequence>MSDSPPASVLLPTVRWTDACREVADQLDPDDELLVLCDDETDPVAARRDELPPDVRLVLAGEPVGCSGKANAIAAGMRAAEHDRLVWTDDDFHHPPEWLATLQADYGRHGPVTELPFFVGRDALSVLLEPLYAGGGTLGVYANDKVWGGAVLFERDDLDEAAFLRDLERTVSDDGLLSEYLDVTPLRRARTVEIGGTVRKSLERHVRFTQIVFRHEPLISAFSTVVALVVTALALLFPVPVVVLATLLHALLYAAFDVRRPTFLLAYPAGLAQVPLTAYGLARRTFVWGGRRYRWRSKYDVEVVERSGAE</sequence>
<dbReference type="GO" id="GO:0016020">
    <property type="term" value="C:membrane"/>
    <property type="evidence" value="ECO:0007669"/>
    <property type="project" value="UniProtKB-SubCell"/>
</dbReference>
<keyword evidence="8 9" id="KW-0472">Membrane</keyword>
<accession>A0ABD5PFE5</accession>
<evidence type="ECO:0000256" key="2">
    <source>
        <dbReference type="ARBA" id="ARBA00004760"/>
    </source>
</evidence>
<feature type="transmembrane region" description="Helical" evidence="9">
    <location>
        <begin position="218"/>
        <end position="251"/>
    </location>
</feature>